<dbReference type="HOGENOM" id="CLU_3049899_0_0_1"/>
<dbReference type="Proteomes" id="UP000006701">
    <property type="component" value="Unassembled WGS sequence"/>
</dbReference>
<dbReference type="GeneID" id="4704664"/>
<dbReference type="VEuPathDB" id="FungiDB:ACLA_067530"/>
<evidence type="ECO:0000313" key="2">
    <source>
        <dbReference type="Proteomes" id="UP000006701"/>
    </source>
</evidence>
<dbReference type="EMBL" id="DS027053">
    <property type="protein sequence ID" value="EAW11114.1"/>
    <property type="molecule type" value="Genomic_DNA"/>
</dbReference>
<gene>
    <name evidence="1" type="ORF">ACLA_067530</name>
</gene>
<accession>A1CGN4</accession>
<reference evidence="1 2" key="1">
    <citation type="journal article" date="2008" name="PLoS Genet.">
        <title>Genomic islands in the pathogenic filamentous fungus Aspergillus fumigatus.</title>
        <authorList>
            <person name="Fedorova N.D."/>
            <person name="Khaldi N."/>
            <person name="Joardar V.S."/>
            <person name="Maiti R."/>
            <person name="Amedeo P."/>
            <person name="Anderson M.J."/>
            <person name="Crabtree J."/>
            <person name="Silva J.C."/>
            <person name="Badger J.H."/>
            <person name="Albarraq A."/>
            <person name="Angiuoli S."/>
            <person name="Bussey H."/>
            <person name="Bowyer P."/>
            <person name="Cotty P.J."/>
            <person name="Dyer P.S."/>
            <person name="Egan A."/>
            <person name="Galens K."/>
            <person name="Fraser-Liggett C.M."/>
            <person name="Haas B.J."/>
            <person name="Inman J.M."/>
            <person name="Kent R."/>
            <person name="Lemieux S."/>
            <person name="Malavazi I."/>
            <person name="Orvis J."/>
            <person name="Roemer T."/>
            <person name="Ronning C.M."/>
            <person name="Sundaram J.P."/>
            <person name="Sutton G."/>
            <person name="Turner G."/>
            <person name="Venter J.C."/>
            <person name="White O.R."/>
            <person name="Whitty B.R."/>
            <person name="Youngman P."/>
            <person name="Wolfe K.H."/>
            <person name="Goldman G.H."/>
            <person name="Wortman J.R."/>
            <person name="Jiang B."/>
            <person name="Denning D.W."/>
            <person name="Nierman W.C."/>
        </authorList>
    </citation>
    <scope>NUCLEOTIDE SEQUENCE [LARGE SCALE GENOMIC DNA]</scope>
    <source>
        <strain evidence="2">ATCC 1007 / CBS 513.65 / DSM 816 / NCTC 3887 / NRRL 1</strain>
    </source>
</reference>
<dbReference type="AlphaFoldDB" id="A1CGN4"/>
<dbReference type="RefSeq" id="XP_001272540.1">
    <property type="nucleotide sequence ID" value="XM_001272539.1"/>
</dbReference>
<sequence>MTWPLDIWEWNMYLHDHKAKRPTLPRVAWQLANPDPYSSALGSLSLSEILTEGF</sequence>
<dbReference type="KEGG" id="act:ACLA_067530"/>
<organism evidence="1 2">
    <name type="scientific">Aspergillus clavatus (strain ATCC 1007 / CBS 513.65 / DSM 816 / NCTC 3887 / NRRL 1 / QM 1276 / 107)</name>
    <dbReference type="NCBI Taxonomy" id="344612"/>
    <lineage>
        <taxon>Eukaryota</taxon>
        <taxon>Fungi</taxon>
        <taxon>Dikarya</taxon>
        <taxon>Ascomycota</taxon>
        <taxon>Pezizomycotina</taxon>
        <taxon>Eurotiomycetes</taxon>
        <taxon>Eurotiomycetidae</taxon>
        <taxon>Eurotiales</taxon>
        <taxon>Aspergillaceae</taxon>
        <taxon>Aspergillus</taxon>
        <taxon>Aspergillus subgen. Fumigati</taxon>
    </lineage>
</organism>
<protein>
    <submittedName>
        <fullName evidence="1">Uncharacterized protein</fullName>
    </submittedName>
</protein>
<proteinExistence type="predicted"/>
<name>A1CGN4_ASPCL</name>
<evidence type="ECO:0000313" key="1">
    <source>
        <dbReference type="EMBL" id="EAW11114.1"/>
    </source>
</evidence>
<keyword evidence="2" id="KW-1185">Reference proteome</keyword>